<dbReference type="Proteomes" id="UP000240883">
    <property type="component" value="Unassembled WGS sequence"/>
</dbReference>
<dbReference type="InterPro" id="IPR020846">
    <property type="entry name" value="MFS_dom"/>
</dbReference>
<keyword evidence="3 6" id="KW-0812">Transmembrane</keyword>
<feature type="transmembrane region" description="Helical" evidence="6">
    <location>
        <begin position="56"/>
        <end position="74"/>
    </location>
</feature>
<keyword evidence="9" id="KW-1185">Reference proteome</keyword>
<evidence type="ECO:0000256" key="2">
    <source>
        <dbReference type="ARBA" id="ARBA00022448"/>
    </source>
</evidence>
<dbReference type="PROSITE" id="PS50850">
    <property type="entry name" value="MFS"/>
    <property type="match status" value="1"/>
</dbReference>
<feature type="transmembrane region" description="Helical" evidence="6">
    <location>
        <begin position="450"/>
        <end position="475"/>
    </location>
</feature>
<protein>
    <submittedName>
        <fullName evidence="8">Fungal trichothecene efflux pump</fullName>
    </submittedName>
</protein>
<dbReference type="GO" id="GO:0005886">
    <property type="term" value="C:plasma membrane"/>
    <property type="evidence" value="ECO:0007669"/>
    <property type="project" value="TreeGrafter"/>
</dbReference>
<dbReference type="InterPro" id="IPR036259">
    <property type="entry name" value="MFS_trans_sf"/>
</dbReference>
<evidence type="ECO:0000313" key="8">
    <source>
        <dbReference type="EMBL" id="PSN67398.1"/>
    </source>
</evidence>
<feature type="transmembrane region" description="Helical" evidence="6">
    <location>
        <begin position="181"/>
        <end position="203"/>
    </location>
</feature>
<dbReference type="PROSITE" id="PS00216">
    <property type="entry name" value="SUGAR_TRANSPORT_1"/>
    <property type="match status" value="1"/>
</dbReference>
<evidence type="ECO:0000259" key="7">
    <source>
        <dbReference type="PROSITE" id="PS50850"/>
    </source>
</evidence>
<sequence length="591" mass="62956">MAEISEKSNGSSTQHVEHANVVKKVHADGHVDLVDAHAIGGNVEDMPKGYFWTPQFIGTVAAVCTGSICAYLGWVLPANTLSLIDADIGPSTNLNWVATIWTIGSAIGFLLVGRLSDIFGRKAFVMGTSILGFVGCIVGSTAKSIDTLIGANLMNGLAAAGQLSFGIVLGELVPNKHRGPWVTLVFLSSLPFAVFGPIIARIFIRDTAAGWRWSYYLGIILSGITVILYQFLYHPPTYEQLHVQGKTKWQQVKEIDFVGIFLFVAGIIVFLIGLSWGGTTYPWKSAAVICALVLGGLTLVAFGFYEAYIFKGQALMPPRLFKKLEYVAIVMVATIAAMVYYSLTVLWPTILGTIYTTDSLKIGWASSVVGGGILLGQVFGGFAISYLPKVKWQCIILCTLSTAFLGAEAGLKPDGYAAFITLGVLATFVIGWVDNIAFPGVTLLYESQDIGLATGVLGSIRAVGGAVAQALYVSILSNKVSSKLTPYVSSAALSSGLPESSLPSLFESITLGDLSTVPGINQRVIVAVEAATQRAYLESFQVVFLATIPFGVVLIGFACVSPNFETFLSMNVAKRLQGLGGEGKEREGDHV</sequence>
<dbReference type="Gene3D" id="1.20.1250.20">
    <property type="entry name" value="MFS general substrate transporter like domains"/>
    <property type="match status" value="2"/>
</dbReference>
<feature type="transmembrane region" description="Helical" evidence="6">
    <location>
        <begin position="417"/>
        <end position="438"/>
    </location>
</feature>
<dbReference type="CDD" id="cd06179">
    <property type="entry name" value="MFS_TRI12_like"/>
    <property type="match status" value="1"/>
</dbReference>
<dbReference type="SUPFAM" id="SSF103473">
    <property type="entry name" value="MFS general substrate transporter"/>
    <property type="match status" value="2"/>
</dbReference>
<dbReference type="GO" id="GO:0022857">
    <property type="term" value="F:transmembrane transporter activity"/>
    <property type="evidence" value="ECO:0007669"/>
    <property type="project" value="InterPro"/>
</dbReference>
<evidence type="ECO:0000256" key="1">
    <source>
        <dbReference type="ARBA" id="ARBA00004141"/>
    </source>
</evidence>
<feature type="transmembrane region" description="Helical" evidence="6">
    <location>
        <begin position="540"/>
        <end position="560"/>
    </location>
</feature>
<dbReference type="EMBL" id="KZ678135">
    <property type="protein sequence ID" value="PSN67398.1"/>
    <property type="molecule type" value="Genomic_DNA"/>
</dbReference>
<organism evidence="8 9">
    <name type="scientific">Corynespora cassiicola Philippines</name>
    <dbReference type="NCBI Taxonomy" id="1448308"/>
    <lineage>
        <taxon>Eukaryota</taxon>
        <taxon>Fungi</taxon>
        <taxon>Dikarya</taxon>
        <taxon>Ascomycota</taxon>
        <taxon>Pezizomycotina</taxon>
        <taxon>Dothideomycetes</taxon>
        <taxon>Pleosporomycetidae</taxon>
        <taxon>Pleosporales</taxon>
        <taxon>Corynesporascaceae</taxon>
        <taxon>Corynespora</taxon>
    </lineage>
</organism>
<dbReference type="InterPro" id="IPR010573">
    <property type="entry name" value="MFS_Str1/Tri12-like"/>
</dbReference>
<feature type="transmembrane region" description="Helical" evidence="6">
    <location>
        <begin position="94"/>
        <end position="112"/>
    </location>
</feature>
<dbReference type="Pfam" id="PF06609">
    <property type="entry name" value="TRI12"/>
    <property type="match status" value="1"/>
</dbReference>
<dbReference type="InterPro" id="IPR005829">
    <property type="entry name" value="Sugar_transporter_CS"/>
</dbReference>
<evidence type="ECO:0000256" key="3">
    <source>
        <dbReference type="ARBA" id="ARBA00022692"/>
    </source>
</evidence>
<dbReference type="AlphaFoldDB" id="A0A2T2NQN8"/>
<dbReference type="PANTHER" id="PTHR23501:SF109">
    <property type="entry name" value="MAJOR FACILITATOR SUPERFAMILY (MFS) PROFILE DOMAIN-CONTAINING PROTEIN-RELATED"/>
    <property type="match status" value="1"/>
</dbReference>
<name>A0A2T2NQN8_CORCC</name>
<accession>A0A2T2NQN8</accession>
<comment type="subcellular location">
    <subcellularLocation>
        <location evidence="1">Membrane</location>
        <topology evidence="1">Multi-pass membrane protein</topology>
    </subcellularLocation>
</comment>
<feature type="transmembrane region" description="Helical" evidence="6">
    <location>
        <begin position="215"/>
        <end position="234"/>
    </location>
</feature>
<reference evidence="8 9" key="1">
    <citation type="journal article" date="2018" name="Front. Microbiol.">
        <title>Genome-Wide Analysis of Corynespora cassiicola Leaf Fall Disease Putative Effectors.</title>
        <authorList>
            <person name="Lopez D."/>
            <person name="Ribeiro S."/>
            <person name="Label P."/>
            <person name="Fumanal B."/>
            <person name="Venisse J.S."/>
            <person name="Kohler A."/>
            <person name="de Oliveira R.R."/>
            <person name="Labutti K."/>
            <person name="Lipzen A."/>
            <person name="Lail K."/>
            <person name="Bauer D."/>
            <person name="Ohm R.A."/>
            <person name="Barry K.W."/>
            <person name="Spatafora J."/>
            <person name="Grigoriev I.V."/>
            <person name="Martin F.M."/>
            <person name="Pujade-Renaud V."/>
        </authorList>
    </citation>
    <scope>NUCLEOTIDE SEQUENCE [LARGE SCALE GENOMIC DNA]</scope>
    <source>
        <strain evidence="8 9">Philippines</strain>
    </source>
</reference>
<feature type="transmembrane region" description="Helical" evidence="6">
    <location>
        <begin position="326"/>
        <end position="350"/>
    </location>
</feature>
<keyword evidence="2" id="KW-0813">Transport</keyword>
<evidence type="ECO:0000313" key="9">
    <source>
        <dbReference type="Proteomes" id="UP000240883"/>
    </source>
</evidence>
<keyword evidence="5 6" id="KW-0472">Membrane</keyword>
<proteinExistence type="predicted"/>
<keyword evidence="4 6" id="KW-1133">Transmembrane helix</keyword>
<evidence type="ECO:0000256" key="4">
    <source>
        <dbReference type="ARBA" id="ARBA00022989"/>
    </source>
</evidence>
<feature type="transmembrane region" description="Helical" evidence="6">
    <location>
        <begin position="124"/>
        <end position="142"/>
    </location>
</feature>
<feature type="domain" description="Major facilitator superfamily (MFS) profile" evidence="7">
    <location>
        <begin position="59"/>
        <end position="533"/>
    </location>
</feature>
<feature type="transmembrane region" description="Helical" evidence="6">
    <location>
        <begin position="148"/>
        <end position="169"/>
    </location>
</feature>
<gene>
    <name evidence="8" type="ORF">BS50DRAFT_390921</name>
</gene>
<feature type="transmembrane region" description="Helical" evidence="6">
    <location>
        <begin position="362"/>
        <end position="387"/>
    </location>
</feature>
<dbReference type="InterPro" id="IPR053791">
    <property type="entry name" value="MFS_Tri12-like"/>
</dbReference>
<dbReference type="OrthoDB" id="4161376at2759"/>
<feature type="transmembrane region" description="Helical" evidence="6">
    <location>
        <begin position="255"/>
        <end position="274"/>
    </location>
</feature>
<evidence type="ECO:0000256" key="6">
    <source>
        <dbReference type="SAM" id="Phobius"/>
    </source>
</evidence>
<dbReference type="PANTHER" id="PTHR23501">
    <property type="entry name" value="MAJOR FACILITATOR SUPERFAMILY"/>
    <property type="match status" value="1"/>
</dbReference>
<feature type="transmembrane region" description="Helical" evidence="6">
    <location>
        <begin position="286"/>
        <end position="305"/>
    </location>
</feature>
<evidence type="ECO:0000256" key="5">
    <source>
        <dbReference type="ARBA" id="ARBA00023136"/>
    </source>
</evidence>